<proteinExistence type="predicted"/>
<evidence type="ECO:0000256" key="1">
    <source>
        <dbReference type="SAM" id="MobiDB-lite"/>
    </source>
</evidence>
<dbReference type="AlphaFoldDB" id="A0A8T2PGF6"/>
<feature type="compositionally biased region" description="Basic and acidic residues" evidence="1">
    <location>
        <begin position="490"/>
        <end position="500"/>
    </location>
</feature>
<feature type="compositionally biased region" description="Polar residues" evidence="1">
    <location>
        <begin position="577"/>
        <end position="594"/>
    </location>
</feature>
<feature type="non-terminal residue" evidence="3">
    <location>
        <position position="1"/>
    </location>
</feature>
<feature type="signal peptide" evidence="2">
    <location>
        <begin position="1"/>
        <end position="16"/>
    </location>
</feature>
<protein>
    <submittedName>
        <fullName evidence="3">Uncharacterized protein</fullName>
    </submittedName>
</protein>
<dbReference type="EMBL" id="JAFBMS010000011">
    <property type="protein sequence ID" value="KAG9348568.1"/>
    <property type="molecule type" value="Genomic_DNA"/>
</dbReference>
<evidence type="ECO:0000256" key="2">
    <source>
        <dbReference type="SAM" id="SignalP"/>
    </source>
</evidence>
<name>A0A8T2PGF6_9TELE</name>
<evidence type="ECO:0000313" key="3">
    <source>
        <dbReference type="EMBL" id="KAG9348568.1"/>
    </source>
</evidence>
<dbReference type="PANTHER" id="PTHR47236">
    <property type="entry name" value="GENE, 32742-RELATED-RELATED"/>
    <property type="match status" value="1"/>
</dbReference>
<feature type="region of interest" description="Disordered" evidence="1">
    <location>
        <begin position="488"/>
        <end position="607"/>
    </location>
</feature>
<reference evidence="3" key="1">
    <citation type="thesis" date="2021" institute="BYU ScholarsArchive" country="Provo, UT, USA">
        <title>Applications of and Algorithms for Genome Assembly and Genomic Analyses with an Emphasis on Marine Teleosts.</title>
        <authorList>
            <person name="Pickett B.D."/>
        </authorList>
    </citation>
    <scope>NUCLEOTIDE SEQUENCE</scope>
    <source>
        <strain evidence="3">HI-2016</strain>
    </source>
</reference>
<comment type="caution">
    <text evidence="3">The sequence shown here is derived from an EMBL/GenBank/DDBJ whole genome shotgun (WGS) entry which is preliminary data.</text>
</comment>
<keyword evidence="4" id="KW-1185">Reference proteome</keyword>
<dbReference type="PANTHER" id="PTHR47236:SF4">
    <property type="entry name" value="GENE 9195-RELATED"/>
    <property type="match status" value="1"/>
</dbReference>
<organism evidence="3 4">
    <name type="scientific">Albula glossodonta</name>
    <name type="common">roundjaw bonefish</name>
    <dbReference type="NCBI Taxonomy" id="121402"/>
    <lineage>
        <taxon>Eukaryota</taxon>
        <taxon>Metazoa</taxon>
        <taxon>Chordata</taxon>
        <taxon>Craniata</taxon>
        <taxon>Vertebrata</taxon>
        <taxon>Euteleostomi</taxon>
        <taxon>Actinopterygii</taxon>
        <taxon>Neopterygii</taxon>
        <taxon>Teleostei</taxon>
        <taxon>Albuliformes</taxon>
        <taxon>Albulidae</taxon>
        <taxon>Albula</taxon>
    </lineage>
</organism>
<dbReference type="Proteomes" id="UP000824540">
    <property type="component" value="Unassembled WGS sequence"/>
</dbReference>
<accession>A0A8T2PGF6</accession>
<feature type="compositionally biased region" description="Basic and acidic residues" evidence="1">
    <location>
        <begin position="534"/>
        <end position="552"/>
    </location>
</feature>
<dbReference type="OrthoDB" id="439917at2759"/>
<feature type="chain" id="PRO_5035874469" evidence="2">
    <location>
        <begin position="17"/>
        <end position="607"/>
    </location>
</feature>
<sequence>ALGLLLLLTVVLITTALVLKPSRTGLITRRRPKPKWRSLGEPSIPPGYVYAGASVDIHDGLGHRGVGEGAEAEEPAVCKGYKSGRVDLEDFNVKTLYDKLEDQTLHLASQLAKHRKDTMEFYRNICQKTDCLKVLLENMDQAKLNQLREIFSLNVAHLASHAAQNAEKDVVKDPSVPLLQAVLRAAEGLMYRIENCVQQDAAAGPCQGEVGDSGVQTGYMQGSHESVGFSSPDMAEPKDLQVTVPPPADAVTQQGPAGYFSDQELSKLVALTPLSRTLQEIQQSLQTVTDGLEVEPVGDLVPVALGNLSPHHFAVFLFGCRLVRLLCNTHGFPPLTLLLARAVPASHLTSLAQHCHRDFFYDTTNQILYLHQDKLEHVGEFIATLLHSMAFVASAVGLALFHSSFTNKLNKVHSLEQEIDCLNEVFLQLSMGLQERAAKRSGMENRDPAQGAAESCLSRHGTILLELKRRSVVQRLSEMQALLSQISMQHPDRTEQDGQEIHSQAPESKEPENQEPDSWVLESHVQESQGADTQRSDRQEADSQKTDSHEPEAQTPDILTSGSQESDKKISDIQLRSPISMNQTDRDQGSQTSERLIAEQNGLPAVI</sequence>
<keyword evidence="2" id="KW-0732">Signal</keyword>
<gene>
    <name evidence="3" type="ORF">JZ751_002304</name>
</gene>
<evidence type="ECO:0000313" key="4">
    <source>
        <dbReference type="Proteomes" id="UP000824540"/>
    </source>
</evidence>